<reference evidence="3 4" key="1">
    <citation type="submission" date="2021-06" db="EMBL/GenBank/DDBJ databases">
        <title>Genome sequence of Babesia caballi.</title>
        <authorList>
            <person name="Yamagishi J."/>
            <person name="Kidaka T."/>
            <person name="Ochi A."/>
        </authorList>
    </citation>
    <scope>NUCLEOTIDE SEQUENCE [LARGE SCALE GENOMIC DNA]</scope>
    <source>
        <strain evidence="3">USDA-D6B2</strain>
    </source>
</reference>
<sequence>MGADDLLKTPPSNLKEAIDWLALVGGGFGGRGCGDFGMSDKLEEALKKLNGFDNIAQTKLSLSNYSGLINALAKGLGRGFLGYDGQNSTNFNGSGIVKKVGSKYQSSYHNANWEHNNDTTYAKIFLFLAPLVYYFITFLYWMCNKNSWKRKQLNSTGGSNPLFYLMLYMGYSQPQLNEKKTGDTIADRLGGHDGFNELSDAYQVGSASSSYSTFIEKLERNGPSKGIDAPLTNCKIFCYAYLKSKQKDNAITDAIHAVKGELVNLSTSSDISSTGDFSALQEKITNLLGEIPGLDPNLASSEPGSDGPQKPGSSGTGSQSPSPSPAGPVAGTLTTLGLGGGAAAAYVFNLGGAKTLVNGLLRIG</sequence>
<proteinExistence type="predicted"/>
<comment type="caution">
    <text evidence="3">The sequence shown here is derived from an EMBL/GenBank/DDBJ whole genome shotgun (WGS) entry which is preliminary data.</text>
</comment>
<dbReference type="GeneID" id="94196062"/>
<name>A0AAV4LXN3_BABCB</name>
<dbReference type="Proteomes" id="UP001497744">
    <property type="component" value="Unassembled WGS sequence"/>
</dbReference>
<evidence type="ECO:0000256" key="1">
    <source>
        <dbReference type="SAM" id="MobiDB-lite"/>
    </source>
</evidence>
<feature type="compositionally biased region" description="Low complexity" evidence="1">
    <location>
        <begin position="307"/>
        <end position="331"/>
    </location>
</feature>
<keyword evidence="4" id="KW-1185">Reference proteome</keyword>
<dbReference type="EMBL" id="BPLF01000003">
    <property type="protein sequence ID" value="GIX64581.1"/>
    <property type="molecule type" value="Genomic_DNA"/>
</dbReference>
<protein>
    <submittedName>
        <fullName evidence="3">Variant erythrocyte surface antigen-1 family protein</fullName>
    </submittedName>
</protein>
<keyword evidence="2" id="KW-0472">Membrane</keyword>
<evidence type="ECO:0000256" key="2">
    <source>
        <dbReference type="SAM" id="Phobius"/>
    </source>
</evidence>
<evidence type="ECO:0000313" key="3">
    <source>
        <dbReference type="EMBL" id="GIX64581.1"/>
    </source>
</evidence>
<dbReference type="AlphaFoldDB" id="A0AAV4LXN3"/>
<feature type="transmembrane region" description="Helical" evidence="2">
    <location>
        <begin position="124"/>
        <end position="143"/>
    </location>
</feature>
<accession>A0AAV4LXN3</accession>
<feature type="region of interest" description="Disordered" evidence="1">
    <location>
        <begin position="291"/>
        <end position="331"/>
    </location>
</feature>
<keyword evidence="2" id="KW-1133">Transmembrane helix</keyword>
<keyword evidence="2" id="KW-0812">Transmembrane</keyword>
<dbReference type="RefSeq" id="XP_067716650.1">
    <property type="nucleotide sequence ID" value="XM_067860549.1"/>
</dbReference>
<organism evidence="3 4">
    <name type="scientific">Babesia caballi</name>
    <dbReference type="NCBI Taxonomy" id="5871"/>
    <lineage>
        <taxon>Eukaryota</taxon>
        <taxon>Sar</taxon>
        <taxon>Alveolata</taxon>
        <taxon>Apicomplexa</taxon>
        <taxon>Aconoidasida</taxon>
        <taxon>Piroplasmida</taxon>
        <taxon>Babesiidae</taxon>
        <taxon>Babesia</taxon>
    </lineage>
</organism>
<gene>
    <name evidence="3" type="ORF">BcabD6B2_40160</name>
</gene>
<evidence type="ECO:0000313" key="4">
    <source>
        <dbReference type="Proteomes" id="UP001497744"/>
    </source>
</evidence>